<reference evidence="1 2" key="1">
    <citation type="submission" date="2017-06" db="EMBL/GenBank/DDBJ databases">
        <authorList>
            <person name="Kim H.J."/>
            <person name="Triplett B.A."/>
        </authorList>
    </citation>
    <scope>NUCLEOTIDE SEQUENCE [LARGE SCALE GENOMIC DNA]</scope>
    <source>
        <strain evidence="1 2">DSM 43151</strain>
    </source>
</reference>
<sequence length="114" mass="12291">MSELPPISLVAYQAFCPRCAWAEAMGETTDTHQVAAGIPAHTPAVNPTGSRSRRHQAVDVVSHDLGVIGRCDTVELDDEAMTVVEHKATPIRRRPEVTQPIRVQVALPDGTLAT</sequence>
<gene>
    <name evidence="1" type="ORF">SAMN06264365_102817</name>
</gene>
<dbReference type="InterPro" id="IPR011604">
    <property type="entry name" value="PDDEXK-like_dom_sf"/>
</dbReference>
<proteinExistence type="predicted"/>
<dbReference type="EMBL" id="FZNR01000002">
    <property type="protein sequence ID" value="SNR48962.1"/>
    <property type="molecule type" value="Genomic_DNA"/>
</dbReference>
<protein>
    <submittedName>
        <fullName evidence="1">Uncharacterized protein</fullName>
    </submittedName>
</protein>
<evidence type="ECO:0000313" key="1">
    <source>
        <dbReference type="EMBL" id="SNR48962.1"/>
    </source>
</evidence>
<dbReference type="Gene3D" id="3.90.320.10">
    <property type="match status" value="1"/>
</dbReference>
<evidence type="ECO:0000313" key="2">
    <source>
        <dbReference type="Proteomes" id="UP000198415"/>
    </source>
</evidence>
<dbReference type="AlphaFoldDB" id="A0A238WQZ4"/>
<name>A0A238WQZ4_9ACTN</name>
<dbReference type="RefSeq" id="WP_244911595.1">
    <property type="nucleotide sequence ID" value="NZ_FZNR01000002.1"/>
</dbReference>
<keyword evidence="2" id="KW-1185">Reference proteome</keyword>
<organism evidence="1 2">
    <name type="scientific">Actinoplanes regularis</name>
    <dbReference type="NCBI Taxonomy" id="52697"/>
    <lineage>
        <taxon>Bacteria</taxon>
        <taxon>Bacillati</taxon>
        <taxon>Actinomycetota</taxon>
        <taxon>Actinomycetes</taxon>
        <taxon>Micromonosporales</taxon>
        <taxon>Micromonosporaceae</taxon>
        <taxon>Actinoplanes</taxon>
    </lineage>
</organism>
<accession>A0A238WQZ4</accession>
<dbReference type="Proteomes" id="UP000198415">
    <property type="component" value="Unassembled WGS sequence"/>
</dbReference>